<dbReference type="NCBIfam" id="TIGR02935">
    <property type="entry name" value="NifX-associated nitrogen fixation protein"/>
    <property type="match status" value="1"/>
</dbReference>
<dbReference type="PIRSF" id="PIRSF005788">
    <property type="entry name" value="NifK"/>
    <property type="match status" value="1"/>
</dbReference>
<dbReference type="STRING" id="281362.AT959_06710"/>
<protein>
    <recommendedName>
        <fullName evidence="3">Nitrogen fixation protein</fullName>
    </recommendedName>
</protein>
<keyword evidence="2" id="KW-1185">Reference proteome</keyword>
<evidence type="ECO:0008006" key="3">
    <source>
        <dbReference type="Google" id="ProtNLM"/>
    </source>
</evidence>
<proteinExistence type="predicted"/>
<reference evidence="1 2" key="1">
    <citation type="submission" date="2015-12" db="EMBL/GenBank/DDBJ databases">
        <title>Nitrous oxide reduction kinetics distinguish bacteria harboring typical versus atypical NosZ.</title>
        <authorList>
            <person name="Yoon S."/>
            <person name="Nissen S."/>
            <person name="Park D."/>
            <person name="Sanford R.A."/>
            <person name="Loeffler F.E."/>
        </authorList>
    </citation>
    <scope>NUCLEOTIDE SEQUENCE [LARGE SCALE GENOMIC DNA]</scope>
    <source>
        <strain evidence="1 2">ATCC BAA-841</strain>
    </source>
</reference>
<organism evidence="1 2">
    <name type="scientific">Dechloromonas denitrificans</name>
    <dbReference type="NCBI Taxonomy" id="281362"/>
    <lineage>
        <taxon>Bacteria</taxon>
        <taxon>Pseudomonadati</taxon>
        <taxon>Pseudomonadota</taxon>
        <taxon>Betaproteobacteria</taxon>
        <taxon>Rhodocyclales</taxon>
        <taxon>Azonexaceae</taxon>
        <taxon>Dechloromonas</taxon>
    </lineage>
</organism>
<evidence type="ECO:0000313" key="2">
    <source>
        <dbReference type="Proteomes" id="UP000070186"/>
    </source>
</evidence>
<dbReference type="EMBL" id="LODL01000013">
    <property type="protein sequence ID" value="KXB31359.1"/>
    <property type="molecule type" value="Genomic_DNA"/>
</dbReference>
<sequence length="157" mass="17492">MLHNRSSTMSADPIFETDFVKEMARQMRALDTYGTYTGWTVEKILDPYVLTKERKAEIPLIGDPDDETISRVKAFYNAIAVLIEKECKLLAVPLVHLTHEGFGRALITVGKLVAVDRTLRDVHRFGFASLSKMKDEADKILGVAIERIGQNSAVAGL</sequence>
<dbReference type="Pfam" id="PF03270">
    <property type="entry name" value="DUF269"/>
    <property type="match status" value="1"/>
</dbReference>
<dbReference type="Gene3D" id="1.10.3100.20">
    <property type="entry name" value="Protein of unknown function DUF269"/>
    <property type="match status" value="1"/>
</dbReference>
<gene>
    <name evidence="1" type="ORF">AT959_06710</name>
</gene>
<comment type="caution">
    <text evidence="1">The sequence shown here is derived from an EMBL/GenBank/DDBJ whole genome shotgun (WGS) entry which is preliminary data.</text>
</comment>
<name>A0A133XK95_9RHOO</name>
<dbReference type="InterPro" id="IPR004952">
    <property type="entry name" value="NifX-assoc_nitrogen_fix"/>
</dbReference>
<dbReference type="Proteomes" id="UP000070186">
    <property type="component" value="Unassembled WGS sequence"/>
</dbReference>
<evidence type="ECO:0000313" key="1">
    <source>
        <dbReference type="EMBL" id="KXB31359.1"/>
    </source>
</evidence>
<accession>A0A133XK95</accession>
<dbReference type="AlphaFoldDB" id="A0A133XK95"/>